<gene>
    <name evidence="4" type="ORF">UFOPK3381_00543</name>
</gene>
<dbReference type="GO" id="GO:0016747">
    <property type="term" value="F:acyltransferase activity, transferring groups other than amino-acyl groups"/>
    <property type="evidence" value="ECO:0007669"/>
    <property type="project" value="InterPro"/>
</dbReference>
<reference evidence="4" key="1">
    <citation type="submission" date="2020-05" db="EMBL/GenBank/DDBJ databases">
        <authorList>
            <person name="Chiriac C."/>
            <person name="Salcher M."/>
            <person name="Ghai R."/>
            <person name="Kavagutti S V."/>
        </authorList>
    </citation>
    <scope>NUCLEOTIDE SEQUENCE</scope>
</reference>
<keyword evidence="2" id="KW-0012">Acyltransferase</keyword>
<dbReference type="Gene3D" id="3.40.630.30">
    <property type="match status" value="1"/>
</dbReference>
<dbReference type="InterPro" id="IPR050832">
    <property type="entry name" value="Bact_Acetyltransf"/>
</dbReference>
<evidence type="ECO:0000256" key="1">
    <source>
        <dbReference type="ARBA" id="ARBA00022679"/>
    </source>
</evidence>
<feature type="domain" description="N-acetyltransferase" evidence="3">
    <location>
        <begin position="3"/>
        <end position="162"/>
    </location>
</feature>
<evidence type="ECO:0000313" key="4">
    <source>
        <dbReference type="EMBL" id="CAB4866310.1"/>
    </source>
</evidence>
<sequence length="163" mass="18662">MTVEIRRARIADAENYAKIRLEALLVSPEAFGSVHEDVMQFPLRRFEEQIRNGCYFLAVDNDEVVGTSSYAPFTLKRRRHAGLYGMFVTPHWQGQGVASNLVNVVRAEARLAGYRELYLSVNPAMERAVAFYEREGFCDTGDREPMRRDPSISLQIMKAPMER</sequence>
<evidence type="ECO:0000259" key="3">
    <source>
        <dbReference type="PROSITE" id="PS51186"/>
    </source>
</evidence>
<dbReference type="AlphaFoldDB" id="A0A6J7D9J5"/>
<accession>A0A6J7D9J5</accession>
<proteinExistence type="predicted"/>
<dbReference type="SUPFAM" id="SSF55729">
    <property type="entry name" value="Acyl-CoA N-acyltransferases (Nat)"/>
    <property type="match status" value="1"/>
</dbReference>
<dbReference type="EMBL" id="CAFBLN010000015">
    <property type="protein sequence ID" value="CAB4866310.1"/>
    <property type="molecule type" value="Genomic_DNA"/>
</dbReference>
<protein>
    <submittedName>
        <fullName evidence="4">Unannotated protein</fullName>
    </submittedName>
</protein>
<evidence type="ECO:0000256" key="2">
    <source>
        <dbReference type="ARBA" id="ARBA00023315"/>
    </source>
</evidence>
<keyword evidence="1" id="KW-0808">Transferase</keyword>
<dbReference type="PROSITE" id="PS51186">
    <property type="entry name" value="GNAT"/>
    <property type="match status" value="1"/>
</dbReference>
<dbReference type="Pfam" id="PF00583">
    <property type="entry name" value="Acetyltransf_1"/>
    <property type="match status" value="1"/>
</dbReference>
<dbReference type="CDD" id="cd04301">
    <property type="entry name" value="NAT_SF"/>
    <property type="match status" value="1"/>
</dbReference>
<name>A0A6J7D9J5_9ZZZZ</name>
<dbReference type="InterPro" id="IPR000182">
    <property type="entry name" value="GNAT_dom"/>
</dbReference>
<dbReference type="PANTHER" id="PTHR43877">
    <property type="entry name" value="AMINOALKYLPHOSPHONATE N-ACETYLTRANSFERASE-RELATED-RELATED"/>
    <property type="match status" value="1"/>
</dbReference>
<dbReference type="InterPro" id="IPR016181">
    <property type="entry name" value="Acyl_CoA_acyltransferase"/>
</dbReference>
<organism evidence="4">
    <name type="scientific">freshwater metagenome</name>
    <dbReference type="NCBI Taxonomy" id="449393"/>
    <lineage>
        <taxon>unclassified sequences</taxon>
        <taxon>metagenomes</taxon>
        <taxon>ecological metagenomes</taxon>
    </lineage>
</organism>